<name>A0A0P1BLP8_9BASI</name>
<keyword evidence="2" id="KW-0472">Membrane</keyword>
<sequence>MPRSYSQDTTTRRTGGRYAQESRASCQRLVDEFGSTHDIHGGPGSRRDVCSRHVSGSSIRRRTSMSSNPSDSPSRRHVSSRPSEIEVVVEHCSADAPPIHEGWYDENSHEALEHVQDRRGALEAPLSTPVAADHTWSGYPYILPGSEARHSSTTLASNSPGPSKSFLADDDAQSTKVVGLAHANEQGAGVGEKRHEGSDSPSNSHSGAVLYASTAAQRFVPPLLLAVPVVLVLLLTAGAATVIIAWIVGHKMPLESEGVLYLREGDENELGRSYHDKTLGPEAVLKFDEQVSHPVTLTFTSIVAVLVGFSVAPSMSLVAYSLAADWLTLQEKVANSGSADKVEQLPTPLQYALLLQVCGANSLESISHSVKHMLKSKGSHASVPNMLRKAVAWLIVLIGLTSACAWVDFWLHESTRTVSVVDVDTFTSQKGMSWSLNSHICNQTADLQQLPCLVTLPAAAQVPRSEVVGDRARRASKDLNGRHEDRLLPDLSLVRRGADEGLPFFGNEHSVTAAEGWLVVNNASRTRQISMYPDPETSNAPLAYLSASQIRRQDIFSSSTLGISSQCEVLTDECESMGTNVNCSKTGHPELSGSIVPTDTSSWASQSRFHLLDQAGKSLGESESVQGPKSNPMELSALAIFSASPALSVNQSSLKAIGAPAGGASFAAFKCRMLWEELTLSFFNGSFTLNTRKPADPALVHALGGPFVSGGVTEATVLSLTRLTDRLSREEFAFEFASALAYSSLALPAGLMQKQDVEVRGWQPVLAQQYEKAPLFLFIGILYTHAIVAIILFFWAWGTSSQLVAYSDPTTGEVKDVPAAVLAQRRLIDPTHLVATHLGNGQPYARNVSGGAVAALMGNATAVGQPSRLIGPGSAWSLSTGIDAASPCSHCGRSGCSGQPITRQQAIRTTKTSFLGQFEEAVHQERVVVGLESNGRGFGVWKLSNAKGAIGERSGKRDSMLRAGHGTHVARMLHHEKGSSTASGAFSVRKAASRFRSSKRTRTHALRDDTFHVADQSSSQLYATP</sequence>
<evidence type="ECO:0000256" key="1">
    <source>
        <dbReference type="SAM" id="MobiDB-lite"/>
    </source>
</evidence>
<feature type="transmembrane region" description="Helical" evidence="2">
    <location>
        <begin position="297"/>
        <end position="322"/>
    </location>
</feature>
<protein>
    <submittedName>
        <fullName evidence="3">Uncharacterized protein</fullName>
    </submittedName>
</protein>
<feature type="transmembrane region" description="Helical" evidence="2">
    <location>
        <begin position="223"/>
        <end position="248"/>
    </location>
</feature>
<feature type="region of interest" description="Disordered" evidence="1">
    <location>
        <begin position="1"/>
        <end position="83"/>
    </location>
</feature>
<dbReference type="Proteomes" id="UP000054845">
    <property type="component" value="Unassembled WGS sequence"/>
</dbReference>
<feature type="compositionally biased region" description="Polar residues" evidence="1">
    <location>
        <begin position="1"/>
        <end position="13"/>
    </location>
</feature>
<proteinExistence type="predicted"/>
<dbReference type="EMBL" id="CCYA01000265">
    <property type="protein sequence ID" value="CEH17544.1"/>
    <property type="molecule type" value="Genomic_DNA"/>
</dbReference>
<keyword evidence="2" id="KW-1133">Transmembrane helix</keyword>
<keyword evidence="2" id="KW-0812">Transmembrane</keyword>
<organism evidence="3 4">
    <name type="scientific">Ceraceosorus bombacis</name>
    <dbReference type="NCBI Taxonomy" id="401625"/>
    <lineage>
        <taxon>Eukaryota</taxon>
        <taxon>Fungi</taxon>
        <taxon>Dikarya</taxon>
        <taxon>Basidiomycota</taxon>
        <taxon>Ustilaginomycotina</taxon>
        <taxon>Exobasidiomycetes</taxon>
        <taxon>Ceraceosorales</taxon>
        <taxon>Ceraceosoraceae</taxon>
        <taxon>Ceraceosorus</taxon>
    </lineage>
</organism>
<feature type="compositionally biased region" description="Basic and acidic residues" evidence="1">
    <location>
        <begin position="29"/>
        <end position="51"/>
    </location>
</feature>
<feature type="region of interest" description="Disordered" evidence="1">
    <location>
        <begin position="978"/>
        <end position="1003"/>
    </location>
</feature>
<accession>A0A0P1BLP8</accession>
<evidence type="ECO:0000256" key="2">
    <source>
        <dbReference type="SAM" id="Phobius"/>
    </source>
</evidence>
<feature type="transmembrane region" description="Helical" evidence="2">
    <location>
        <begin position="390"/>
        <end position="411"/>
    </location>
</feature>
<dbReference type="OrthoDB" id="3357029at2759"/>
<reference evidence="3 4" key="1">
    <citation type="submission" date="2014-09" db="EMBL/GenBank/DDBJ databases">
        <authorList>
            <person name="Magalhaes I.L.F."/>
            <person name="Oliveira U."/>
            <person name="Santos F.R."/>
            <person name="Vidigal T.H.D.A."/>
            <person name="Brescovit A.D."/>
            <person name="Santos A.J."/>
        </authorList>
    </citation>
    <scope>NUCLEOTIDE SEQUENCE [LARGE SCALE GENOMIC DNA]</scope>
</reference>
<feature type="compositionally biased region" description="Basic residues" evidence="1">
    <location>
        <begin position="991"/>
        <end position="1003"/>
    </location>
</feature>
<feature type="transmembrane region" description="Helical" evidence="2">
    <location>
        <begin position="773"/>
        <end position="797"/>
    </location>
</feature>
<dbReference type="STRING" id="401625.A0A0P1BLP8"/>
<keyword evidence="4" id="KW-1185">Reference proteome</keyword>
<feature type="region of interest" description="Disordered" evidence="1">
    <location>
        <begin position="186"/>
        <end position="205"/>
    </location>
</feature>
<dbReference type="AlphaFoldDB" id="A0A0P1BLP8"/>
<evidence type="ECO:0000313" key="4">
    <source>
        <dbReference type="Proteomes" id="UP000054845"/>
    </source>
</evidence>
<evidence type="ECO:0000313" key="3">
    <source>
        <dbReference type="EMBL" id="CEH17544.1"/>
    </source>
</evidence>